<evidence type="ECO:0000313" key="7">
    <source>
        <dbReference type="EMBL" id="SDH59355.1"/>
    </source>
</evidence>
<protein>
    <recommendedName>
        <fullName evidence="3">1-phosphatidylinositol phosphodiesterase</fullName>
        <ecNumber evidence="2">4.6.1.13</ecNumber>
    </recommendedName>
    <alternativeName>
        <fullName evidence="4">Phosphatidylinositol diacylglycerol-lyase</fullName>
    </alternativeName>
    <alternativeName>
        <fullName evidence="5">Phosphatidylinositol-specific phospholipase C</fullName>
    </alternativeName>
</protein>
<dbReference type="InterPro" id="IPR051057">
    <property type="entry name" value="PI-PLC_domain"/>
</dbReference>
<dbReference type="PANTHER" id="PTHR13593:SF113">
    <property type="entry name" value="SI:DKEY-266F7.9"/>
    <property type="match status" value="1"/>
</dbReference>
<dbReference type="CDD" id="cd08586">
    <property type="entry name" value="PI-PLCc_BcPLC_like"/>
    <property type="match status" value="1"/>
</dbReference>
<gene>
    <name evidence="7" type="ORF">SAMN04488121_11556</name>
</gene>
<dbReference type="AlphaFoldDB" id="A0A1G8DP05"/>
<dbReference type="STRING" id="104663.SAMN04488121_11556"/>
<dbReference type="InterPro" id="IPR017946">
    <property type="entry name" value="PLC-like_Pdiesterase_TIM-brl"/>
</dbReference>
<comment type="catalytic activity">
    <reaction evidence="1">
        <text>a 1,2-diacyl-sn-glycero-3-phospho-(1D-myo-inositol) = 1D-myo-inositol 1,2-cyclic phosphate + a 1,2-diacyl-sn-glycerol</text>
        <dbReference type="Rhea" id="RHEA:17093"/>
        <dbReference type="ChEBI" id="CHEBI:17815"/>
        <dbReference type="ChEBI" id="CHEBI:57880"/>
        <dbReference type="ChEBI" id="CHEBI:58484"/>
        <dbReference type="EC" id="4.6.1.13"/>
    </reaction>
</comment>
<dbReference type="GO" id="GO:0008081">
    <property type="term" value="F:phosphoric diester hydrolase activity"/>
    <property type="evidence" value="ECO:0007669"/>
    <property type="project" value="InterPro"/>
</dbReference>
<dbReference type="EMBL" id="FNBN01000015">
    <property type="protein sequence ID" value="SDH59355.1"/>
    <property type="molecule type" value="Genomic_DNA"/>
</dbReference>
<evidence type="ECO:0000256" key="1">
    <source>
        <dbReference type="ARBA" id="ARBA00001316"/>
    </source>
</evidence>
<dbReference type="PANTHER" id="PTHR13593">
    <property type="match status" value="1"/>
</dbReference>
<dbReference type="Gene3D" id="3.20.20.190">
    <property type="entry name" value="Phosphatidylinositol (PI) phosphodiesterase"/>
    <property type="match status" value="1"/>
</dbReference>
<evidence type="ECO:0000259" key="6">
    <source>
        <dbReference type="SMART" id="SM00148"/>
    </source>
</evidence>
<dbReference type="Pfam" id="PF00388">
    <property type="entry name" value="PI-PLC-X"/>
    <property type="match status" value="1"/>
</dbReference>
<dbReference type="SUPFAM" id="SSF51695">
    <property type="entry name" value="PLC-like phosphodiesterases"/>
    <property type="match status" value="1"/>
</dbReference>
<dbReference type="Proteomes" id="UP000199045">
    <property type="component" value="Unassembled WGS sequence"/>
</dbReference>
<reference evidence="7 8" key="1">
    <citation type="submission" date="2016-10" db="EMBL/GenBank/DDBJ databases">
        <authorList>
            <person name="de Groot N.N."/>
        </authorList>
    </citation>
    <scope>NUCLEOTIDE SEQUENCE [LARGE SCALE GENOMIC DNA]</scope>
    <source>
        <strain evidence="7 8">DSM 527</strain>
    </source>
</reference>
<evidence type="ECO:0000256" key="4">
    <source>
        <dbReference type="ARBA" id="ARBA00030474"/>
    </source>
</evidence>
<evidence type="ECO:0000256" key="5">
    <source>
        <dbReference type="ARBA" id="ARBA00030782"/>
    </source>
</evidence>
<name>A0A1G8DP05_CHIFI</name>
<dbReference type="EC" id="4.6.1.13" evidence="2"/>
<dbReference type="OrthoDB" id="7191982at2"/>
<accession>A0A1G8DP05</accession>
<evidence type="ECO:0000313" key="8">
    <source>
        <dbReference type="Proteomes" id="UP000199045"/>
    </source>
</evidence>
<evidence type="ECO:0000256" key="2">
    <source>
        <dbReference type="ARBA" id="ARBA00012581"/>
    </source>
</evidence>
<organism evidence="7 8">
    <name type="scientific">Chitinophaga filiformis</name>
    <name type="common">Myxococcus filiformis</name>
    <name type="synonym">Flexibacter filiformis</name>
    <dbReference type="NCBI Taxonomy" id="104663"/>
    <lineage>
        <taxon>Bacteria</taxon>
        <taxon>Pseudomonadati</taxon>
        <taxon>Bacteroidota</taxon>
        <taxon>Chitinophagia</taxon>
        <taxon>Chitinophagales</taxon>
        <taxon>Chitinophagaceae</taxon>
        <taxon>Chitinophaga</taxon>
    </lineage>
</organism>
<feature type="domain" description="Phosphatidylinositol-specific phospholipase C X" evidence="6">
    <location>
        <begin position="58"/>
        <end position="198"/>
    </location>
</feature>
<dbReference type="GO" id="GO:0006629">
    <property type="term" value="P:lipid metabolic process"/>
    <property type="evidence" value="ECO:0007669"/>
    <property type="project" value="InterPro"/>
</dbReference>
<sequence>MKTQRFMPLAGILLTGVFFSGCSKEDAVAPALKADNAVAVTAQAAAVAMNSWMTSLPDNSSIASLSIPGTHDSGARVEPVSGTAKCQDLTIAAQLEAGVRFLDIRCRHIGNAFAIHHGSIYQNMNFNDVLLACTGFLTSHPGETIVMSVKEEYDATDNTRTFEQTFDSYVQQYSSFWSLGATIPTLGQVRGKIVLLRRFGATATPKGIDATAWADNTVFTINNSNASLKIQDQYVVPDNNAKWNNINALFTEASTQSNNTLYINFTSGYKSLIFGIPSITTVSGNINPRLNTYFTTNTHGRFGIIPMDFVNADRASLIANTNF</sequence>
<dbReference type="PROSITE" id="PS50007">
    <property type="entry name" value="PIPLC_X_DOMAIN"/>
    <property type="match status" value="1"/>
</dbReference>
<proteinExistence type="predicted"/>
<dbReference type="InterPro" id="IPR000909">
    <property type="entry name" value="PLipase_C_PInositol-sp_X_dom"/>
</dbReference>
<evidence type="ECO:0000256" key="3">
    <source>
        <dbReference type="ARBA" id="ARBA00019758"/>
    </source>
</evidence>
<dbReference type="PROSITE" id="PS51257">
    <property type="entry name" value="PROKAR_LIPOPROTEIN"/>
    <property type="match status" value="1"/>
</dbReference>
<dbReference type="RefSeq" id="WP_089838749.1">
    <property type="nucleotide sequence ID" value="NZ_FNBN01000015.1"/>
</dbReference>
<dbReference type="GO" id="GO:0004436">
    <property type="term" value="F:phosphatidylinositol diacylglycerol-lyase activity"/>
    <property type="evidence" value="ECO:0007669"/>
    <property type="project" value="UniProtKB-EC"/>
</dbReference>
<dbReference type="SMART" id="SM00148">
    <property type="entry name" value="PLCXc"/>
    <property type="match status" value="1"/>
</dbReference>